<feature type="domain" description="N-acetyltransferase" evidence="4">
    <location>
        <begin position="7"/>
        <end position="160"/>
    </location>
</feature>
<dbReference type="InterPro" id="IPR051016">
    <property type="entry name" value="Diverse_Substrate_AcTransf"/>
</dbReference>
<evidence type="ECO:0000313" key="5">
    <source>
        <dbReference type="EMBL" id="HIT99293.1"/>
    </source>
</evidence>
<dbReference type="CDD" id="cd04301">
    <property type="entry name" value="NAT_SF"/>
    <property type="match status" value="1"/>
</dbReference>
<accession>A0A9D1HCA3</accession>
<dbReference type="SUPFAM" id="SSF55729">
    <property type="entry name" value="Acyl-CoA N-acyltransferases (Nat)"/>
    <property type="match status" value="1"/>
</dbReference>
<dbReference type="Proteomes" id="UP000824159">
    <property type="component" value="Unassembled WGS sequence"/>
</dbReference>
<dbReference type="FunFam" id="3.40.630.30:FF:000064">
    <property type="entry name" value="GNAT family acetyltransferase"/>
    <property type="match status" value="1"/>
</dbReference>
<dbReference type="AlphaFoldDB" id="A0A9D1HCA3"/>
<evidence type="ECO:0000256" key="1">
    <source>
        <dbReference type="ARBA" id="ARBA00008694"/>
    </source>
</evidence>
<dbReference type="PANTHER" id="PTHR10545">
    <property type="entry name" value="DIAMINE N-ACETYLTRANSFERASE"/>
    <property type="match status" value="1"/>
</dbReference>
<comment type="similarity">
    <text evidence="1">Belongs to the acetyltransferase family.</text>
</comment>
<dbReference type="GO" id="GO:0008080">
    <property type="term" value="F:N-acetyltransferase activity"/>
    <property type="evidence" value="ECO:0007669"/>
    <property type="project" value="TreeGrafter"/>
</dbReference>
<evidence type="ECO:0000259" key="4">
    <source>
        <dbReference type="PROSITE" id="PS51186"/>
    </source>
</evidence>
<dbReference type="EMBL" id="DVLX01000034">
    <property type="protein sequence ID" value="HIT99293.1"/>
    <property type="molecule type" value="Genomic_DNA"/>
</dbReference>
<name>A0A9D1HCA3_9FIRM</name>
<evidence type="ECO:0000313" key="6">
    <source>
        <dbReference type="Proteomes" id="UP000824159"/>
    </source>
</evidence>
<protein>
    <submittedName>
        <fullName evidence="5">GNAT family N-acetyltransferase</fullName>
    </submittedName>
</protein>
<reference evidence="5" key="1">
    <citation type="submission" date="2020-10" db="EMBL/GenBank/DDBJ databases">
        <authorList>
            <person name="Gilroy R."/>
        </authorList>
    </citation>
    <scope>NUCLEOTIDE SEQUENCE</scope>
    <source>
        <strain evidence="5">CHK176-22527</strain>
    </source>
</reference>
<sequence length="163" mass="18342">MKEKKDVNIRKAGPEDAAKAVEFMNKLGRYQKMADSTVITEEKFINLIEKGGGEAIFGEIGSETAAFMYYYGNSSAFTGNTGIYIDAFYVDEEHRGGGIGRMMLEYVAKQALERGCGRLEWVCLDWNEPSIGFYENLGAQSMDMLTVYRMDESIMKSMIQSDK</sequence>
<dbReference type="PROSITE" id="PS51186">
    <property type="entry name" value="GNAT"/>
    <property type="match status" value="1"/>
</dbReference>
<proteinExistence type="inferred from homology"/>
<dbReference type="InterPro" id="IPR016181">
    <property type="entry name" value="Acyl_CoA_acyltransferase"/>
</dbReference>
<dbReference type="Gene3D" id="3.40.630.30">
    <property type="match status" value="1"/>
</dbReference>
<keyword evidence="3" id="KW-0012">Acyltransferase</keyword>
<keyword evidence="2" id="KW-0808">Transferase</keyword>
<dbReference type="InterPro" id="IPR000182">
    <property type="entry name" value="GNAT_dom"/>
</dbReference>
<gene>
    <name evidence="5" type="ORF">IAD12_03455</name>
</gene>
<dbReference type="Pfam" id="PF00583">
    <property type="entry name" value="Acetyltransf_1"/>
    <property type="match status" value="1"/>
</dbReference>
<dbReference type="PANTHER" id="PTHR10545:SF29">
    <property type="entry name" value="GH14572P-RELATED"/>
    <property type="match status" value="1"/>
</dbReference>
<evidence type="ECO:0000256" key="3">
    <source>
        <dbReference type="ARBA" id="ARBA00023315"/>
    </source>
</evidence>
<reference evidence="5" key="2">
    <citation type="journal article" date="2021" name="PeerJ">
        <title>Extensive microbial diversity within the chicken gut microbiome revealed by metagenomics and culture.</title>
        <authorList>
            <person name="Gilroy R."/>
            <person name="Ravi A."/>
            <person name="Getino M."/>
            <person name="Pursley I."/>
            <person name="Horton D.L."/>
            <person name="Alikhan N.F."/>
            <person name="Baker D."/>
            <person name="Gharbi K."/>
            <person name="Hall N."/>
            <person name="Watson M."/>
            <person name="Adriaenssens E.M."/>
            <person name="Foster-Nyarko E."/>
            <person name="Jarju S."/>
            <person name="Secka A."/>
            <person name="Antonio M."/>
            <person name="Oren A."/>
            <person name="Chaudhuri R.R."/>
            <person name="La Ragione R."/>
            <person name="Hildebrand F."/>
            <person name="Pallen M.J."/>
        </authorList>
    </citation>
    <scope>NUCLEOTIDE SEQUENCE</scope>
    <source>
        <strain evidence="5">CHK176-22527</strain>
    </source>
</reference>
<comment type="caution">
    <text evidence="5">The sequence shown here is derived from an EMBL/GenBank/DDBJ whole genome shotgun (WGS) entry which is preliminary data.</text>
</comment>
<organism evidence="5 6">
    <name type="scientific">Candidatus Allocopromorpha excrementavium</name>
    <dbReference type="NCBI Taxonomy" id="2840741"/>
    <lineage>
        <taxon>Bacteria</taxon>
        <taxon>Bacillati</taxon>
        <taxon>Bacillota</taxon>
        <taxon>Clostridia</taxon>
        <taxon>Eubacteriales</taxon>
        <taxon>Eubacteriaceae</taxon>
        <taxon>Eubacteriaceae incertae sedis</taxon>
        <taxon>Candidatus Allocopromorpha</taxon>
    </lineage>
</organism>
<evidence type="ECO:0000256" key="2">
    <source>
        <dbReference type="ARBA" id="ARBA00022679"/>
    </source>
</evidence>